<keyword evidence="4" id="KW-1185">Reference proteome</keyword>
<protein>
    <submittedName>
        <fullName evidence="3">NAD(P)-binding protein</fullName>
    </submittedName>
</protein>
<dbReference type="InterPro" id="IPR036291">
    <property type="entry name" value="NAD(P)-bd_dom_sf"/>
</dbReference>
<comment type="similarity">
    <text evidence="1">Belongs to the avfA family.</text>
</comment>
<accession>A0A9P3LA08</accession>
<dbReference type="InterPro" id="IPR016040">
    <property type="entry name" value="NAD(P)-bd_dom"/>
</dbReference>
<evidence type="ECO:0000256" key="1">
    <source>
        <dbReference type="ARBA" id="ARBA00038376"/>
    </source>
</evidence>
<dbReference type="PANTHER" id="PTHR43355:SF2">
    <property type="entry name" value="FLAVIN REDUCTASE (NADPH)"/>
    <property type="match status" value="1"/>
</dbReference>
<dbReference type="InterPro" id="IPR051606">
    <property type="entry name" value="Polyketide_Oxido-like"/>
</dbReference>
<dbReference type="OrthoDB" id="10254221at2759"/>
<sequence length="222" mass="23358">MKLLILGATGPCGQLLIQDALAAGHSVVVFARSPQKLPESITSNPAVTVVQGQLTDAELISKTVAGVHAVLSALGPPVTVTSGLTYPSDTPIAKGYALVIDAMKRHGVRRLILLGTTSIKDANDHFSVVFKTLVAGVGVFAHGAYKDFVAIGELVRSESVGLDWTIGRVPVLTSGEDKSVVVGYVGDKHRKPVLTRTAFASWVLEELEKGEWVGKAPLITSP</sequence>
<name>A0A9P3LA08_9APHY</name>
<dbReference type="PANTHER" id="PTHR43355">
    <property type="entry name" value="FLAVIN REDUCTASE (NADPH)"/>
    <property type="match status" value="1"/>
</dbReference>
<dbReference type="EMBL" id="BPQB01000007">
    <property type="protein sequence ID" value="GJE87866.1"/>
    <property type="molecule type" value="Genomic_DNA"/>
</dbReference>
<feature type="domain" description="NAD(P)-binding" evidence="2">
    <location>
        <begin position="7"/>
        <end position="208"/>
    </location>
</feature>
<dbReference type="GO" id="GO:0042602">
    <property type="term" value="F:riboflavin reductase (NADPH) activity"/>
    <property type="evidence" value="ECO:0007669"/>
    <property type="project" value="TreeGrafter"/>
</dbReference>
<dbReference type="Proteomes" id="UP000703269">
    <property type="component" value="Unassembled WGS sequence"/>
</dbReference>
<dbReference type="Pfam" id="PF13460">
    <property type="entry name" value="NAD_binding_10"/>
    <property type="match status" value="1"/>
</dbReference>
<dbReference type="SUPFAM" id="SSF51735">
    <property type="entry name" value="NAD(P)-binding Rossmann-fold domains"/>
    <property type="match status" value="1"/>
</dbReference>
<dbReference type="Gene3D" id="3.40.50.720">
    <property type="entry name" value="NAD(P)-binding Rossmann-like Domain"/>
    <property type="match status" value="1"/>
</dbReference>
<organism evidence="3 4">
    <name type="scientific">Phanerochaete sordida</name>
    <dbReference type="NCBI Taxonomy" id="48140"/>
    <lineage>
        <taxon>Eukaryota</taxon>
        <taxon>Fungi</taxon>
        <taxon>Dikarya</taxon>
        <taxon>Basidiomycota</taxon>
        <taxon>Agaricomycotina</taxon>
        <taxon>Agaricomycetes</taxon>
        <taxon>Polyporales</taxon>
        <taxon>Phanerochaetaceae</taxon>
        <taxon>Phanerochaete</taxon>
    </lineage>
</organism>
<gene>
    <name evidence="3" type="ORF">PsYK624_039500</name>
</gene>
<proteinExistence type="inferred from homology"/>
<evidence type="ECO:0000259" key="2">
    <source>
        <dbReference type="Pfam" id="PF13460"/>
    </source>
</evidence>
<evidence type="ECO:0000313" key="3">
    <source>
        <dbReference type="EMBL" id="GJE87866.1"/>
    </source>
</evidence>
<dbReference type="AlphaFoldDB" id="A0A9P3LA08"/>
<comment type="caution">
    <text evidence="3">The sequence shown here is derived from an EMBL/GenBank/DDBJ whole genome shotgun (WGS) entry which is preliminary data.</text>
</comment>
<evidence type="ECO:0000313" key="4">
    <source>
        <dbReference type="Proteomes" id="UP000703269"/>
    </source>
</evidence>
<dbReference type="GO" id="GO:0004074">
    <property type="term" value="F:biliverdin reductase [NAD(P)H] activity"/>
    <property type="evidence" value="ECO:0007669"/>
    <property type="project" value="TreeGrafter"/>
</dbReference>
<reference evidence="3 4" key="1">
    <citation type="submission" date="2021-08" db="EMBL/GenBank/DDBJ databases">
        <title>Draft Genome Sequence of Phanerochaete sordida strain YK-624.</title>
        <authorList>
            <person name="Mori T."/>
            <person name="Dohra H."/>
            <person name="Suzuki T."/>
            <person name="Kawagishi H."/>
            <person name="Hirai H."/>
        </authorList>
    </citation>
    <scope>NUCLEOTIDE SEQUENCE [LARGE SCALE GENOMIC DNA]</scope>
    <source>
        <strain evidence="3 4">YK-624</strain>
    </source>
</reference>